<feature type="non-terminal residue" evidence="1">
    <location>
        <position position="46"/>
    </location>
</feature>
<comment type="caution">
    <text evidence="1">The sequence shown here is derived from an EMBL/GenBank/DDBJ whole genome shotgun (WGS) entry which is preliminary data.</text>
</comment>
<proteinExistence type="predicted"/>
<dbReference type="EMBL" id="LAZR01042703">
    <property type="protein sequence ID" value="KKL08882.1"/>
    <property type="molecule type" value="Genomic_DNA"/>
</dbReference>
<evidence type="ECO:0000313" key="1">
    <source>
        <dbReference type="EMBL" id="KKL08882.1"/>
    </source>
</evidence>
<organism evidence="1">
    <name type="scientific">marine sediment metagenome</name>
    <dbReference type="NCBI Taxonomy" id="412755"/>
    <lineage>
        <taxon>unclassified sequences</taxon>
        <taxon>metagenomes</taxon>
        <taxon>ecological metagenomes</taxon>
    </lineage>
</organism>
<gene>
    <name evidence="1" type="ORF">LCGC14_2571440</name>
</gene>
<dbReference type="AlphaFoldDB" id="A0A0F9B519"/>
<accession>A0A0F9B519</accession>
<name>A0A0F9B519_9ZZZZ</name>
<protein>
    <submittedName>
        <fullName evidence="1">Uncharacterized protein</fullName>
    </submittedName>
</protein>
<reference evidence="1" key="1">
    <citation type="journal article" date="2015" name="Nature">
        <title>Complex archaea that bridge the gap between prokaryotes and eukaryotes.</title>
        <authorList>
            <person name="Spang A."/>
            <person name="Saw J.H."/>
            <person name="Jorgensen S.L."/>
            <person name="Zaremba-Niedzwiedzka K."/>
            <person name="Martijn J."/>
            <person name="Lind A.E."/>
            <person name="van Eijk R."/>
            <person name="Schleper C."/>
            <person name="Guy L."/>
            <person name="Ettema T.J."/>
        </authorList>
    </citation>
    <scope>NUCLEOTIDE SEQUENCE</scope>
</reference>
<sequence length="46" mass="5038">MKVTIRAGLTLPGPKEYNSIRSDVEFVDIDLDGDLKAQFESGVKAI</sequence>